<name>A0A142CSZ7_9EURY</name>
<dbReference type="PROSITE" id="PS50862">
    <property type="entry name" value="AA_TRNA_LIGASE_II"/>
    <property type="match status" value="1"/>
</dbReference>
<gene>
    <name evidence="7" type="primary">asnS</name>
    <name evidence="9" type="ORF">A0127_01285</name>
</gene>
<keyword evidence="3 7" id="KW-0547">Nucleotide-binding</keyword>
<protein>
    <recommendedName>
        <fullName evidence="7">Asparagine--tRNA ligase</fullName>
        <ecNumber evidence="7">6.1.1.22</ecNumber>
    </recommendedName>
    <alternativeName>
        <fullName evidence="7">Asparaginyl-tRNA synthetase</fullName>
        <shortName evidence="7">AsnRS</shortName>
    </alternativeName>
</protein>
<evidence type="ECO:0000256" key="2">
    <source>
        <dbReference type="ARBA" id="ARBA00022598"/>
    </source>
</evidence>
<dbReference type="InterPro" id="IPR004364">
    <property type="entry name" value="Aa-tRNA-synt_II"/>
</dbReference>
<dbReference type="SUPFAM" id="SSF55681">
    <property type="entry name" value="Class II aaRS and biotin synthetases"/>
    <property type="match status" value="1"/>
</dbReference>
<keyword evidence="6 7" id="KW-0030">Aminoacyl-tRNA synthetase</keyword>
<proteinExistence type="inferred from homology"/>
<feature type="domain" description="Aminoacyl-transfer RNA synthetases class-II family profile" evidence="8">
    <location>
        <begin position="137"/>
        <end position="423"/>
    </location>
</feature>
<dbReference type="EC" id="6.1.1.22" evidence="7"/>
<evidence type="ECO:0000256" key="4">
    <source>
        <dbReference type="ARBA" id="ARBA00022840"/>
    </source>
</evidence>
<keyword evidence="4 7" id="KW-0067">ATP-binding</keyword>
<dbReference type="NCBIfam" id="TIGR00457">
    <property type="entry name" value="asnS"/>
    <property type="match status" value="1"/>
</dbReference>
<dbReference type="STRING" id="53952.A0127_01285"/>
<evidence type="ECO:0000256" key="7">
    <source>
        <dbReference type="HAMAP-Rule" id="MF_00534"/>
    </source>
</evidence>
<dbReference type="PRINTS" id="PR01042">
    <property type="entry name" value="TRNASYNTHASP"/>
</dbReference>
<dbReference type="Gene3D" id="3.30.930.10">
    <property type="entry name" value="Bira Bifunctional Protein, Domain 2"/>
    <property type="match status" value="1"/>
</dbReference>
<keyword evidence="5 7" id="KW-0648">Protein biosynthesis</keyword>
<dbReference type="PANTHER" id="PTHR22594">
    <property type="entry name" value="ASPARTYL/LYSYL-TRNA SYNTHETASE"/>
    <property type="match status" value="1"/>
</dbReference>
<organism evidence="9 10">
    <name type="scientific">Thermococcus peptonophilus</name>
    <dbReference type="NCBI Taxonomy" id="53952"/>
    <lineage>
        <taxon>Archaea</taxon>
        <taxon>Methanobacteriati</taxon>
        <taxon>Methanobacteriota</taxon>
        <taxon>Thermococci</taxon>
        <taxon>Thermococcales</taxon>
        <taxon>Thermococcaceae</taxon>
        <taxon>Thermococcus</taxon>
    </lineage>
</organism>
<dbReference type="GO" id="GO:0003676">
    <property type="term" value="F:nucleic acid binding"/>
    <property type="evidence" value="ECO:0007669"/>
    <property type="project" value="InterPro"/>
</dbReference>
<dbReference type="InterPro" id="IPR004522">
    <property type="entry name" value="Asn-tRNA-ligase"/>
</dbReference>
<dbReference type="OrthoDB" id="5908at2157"/>
<keyword evidence="10" id="KW-1185">Reference proteome</keyword>
<dbReference type="Gene3D" id="2.40.50.140">
    <property type="entry name" value="Nucleic acid-binding proteins"/>
    <property type="match status" value="1"/>
</dbReference>
<dbReference type="HAMAP" id="MF_00534">
    <property type="entry name" value="Asn_tRNA_synth"/>
    <property type="match status" value="1"/>
</dbReference>
<keyword evidence="2 7" id="KW-0436">Ligase</keyword>
<accession>A0A142CSZ7</accession>
<dbReference type="CDD" id="cd00776">
    <property type="entry name" value="AsxRS_core"/>
    <property type="match status" value="1"/>
</dbReference>
<dbReference type="NCBIfam" id="NF003037">
    <property type="entry name" value="PRK03932.1"/>
    <property type="match status" value="1"/>
</dbReference>
<dbReference type="Pfam" id="PF00152">
    <property type="entry name" value="tRNA-synt_2"/>
    <property type="match status" value="1"/>
</dbReference>
<dbReference type="GO" id="GO:0005524">
    <property type="term" value="F:ATP binding"/>
    <property type="evidence" value="ECO:0007669"/>
    <property type="project" value="UniProtKB-UniRule"/>
</dbReference>
<evidence type="ECO:0000313" key="10">
    <source>
        <dbReference type="Proteomes" id="UP000073604"/>
    </source>
</evidence>
<dbReference type="KEGG" id="tpep:A0127_01285"/>
<keyword evidence="7" id="KW-0963">Cytoplasm</keyword>
<dbReference type="NCBIfam" id="NF003483">
    <property type="entry name" value="PRK05159.1"/>
    <property type="match status" value="1"/>
</dbReference>
<dbReference type="GeneID" id="27139137"/>
<dbReference type="AlphaFoldDB" id="A0A142CSZ7"/>
<dbReference type="SUPFAM" id="SSF50249">
    <property type="entry name" value="Nucleic acid-binding proteins"/>
    <property type="match status" value="1"/>
</dbReference>
<dbReference type="GO" id="GO:0005737">
    <property type="term" value="C:cytoplasm"/>
    <property type="evidence" value="ECO:0007669"/>
    <property type="project" value="UniProtKB-SubCell"/>
</dbReference>
<evidence type="ECO:0000256" key="3">
    <source>
        <dbReference type="ARBA" id="ARBA00022741"/>
    </source>
</evidence>
<comment type="subcellular location">
    <subcellularLocation>
        <location evidence="7">Cytoplasm</location>
    </subcellularLocation>
</comment>
<dbReference type="InterPro" id="IPR002312">
    <property type="entry name" value="Asp/Asn-tRNA-synth_IIb"/>
</dbReference>
<evidence type="ECO:0000256" key="6">
    <source>
        <dbReference type="ARBA" id="ARBA00023146"/>
    </source>
</evidence>
<dbReference type="InterPro" id="IPR045864">
    <property type="entry name" value="aa-tRNA-synth_II/BPL/LPL"/>
</dbReference>
<dbReference type="GO" id="GO:0004816">
    <property type="term" value="F:asparagine-tRNA ligase activity"/>
    <property type="evidence" value="ECO:0007669"/>
    <property type="project" value="UniProtKB-UniRule"/>
</dbReference>
<evidence type="ECO:0000313" key="9">
    <source>
        <dbReference type="EMBL" id="AMQ17899.1"/>
    </source>
</evidence>
<evidence type="ECO:0000256" key="1">
    <source>
        <dbReference type="ARBA" id="ARBA00008226"/>
    </source>
</evidence>
<dbReference type="CDD" id="cd04319">
    <property type="entry name" value="PhAsnRS_like_N"/>
    <property type="match status" value="1"/>
</dbReference>
<comment type="similarity">
    <text evidence="1 7">Belongs to the class-II aminoacyl-tRNA synthetase family.</text>
</comment>
<dbReference type="EMBL" id="CP014750">
    <property type="protein sequence ID" value="AMQ17899.1"/>
    <property type="molecule type" value="Genomic_DNA"/>
</dbReference>
<dbReference type="GO" id="GO:0006421">
    <property type="term" value="P:asparaginyl-tRNA aminoacylation"/>
    <property type="evidence" value="ECO:0007669"/>
    <property type="project" value="UniProtKB-UniRule"/>
</dbReference>
<sequence length="431" mass="49865">MIDKVYCADVTPEMEGKKVKLAGWVYRKREVGKKVFIVLRDSSGIVQVVFSKDLNEEVYREAKKVGIESSVIIEGTVKADPRAPTAAEVQGEKLQIIQNVDFFPITKDASDEFLLDVRHLHLRSPKVAAIMKVKGTLMQAAREWLLQDGWYEVFPPILVTGAVEGGATLFKLKYFDRYAYLSQSAQLYLEAAIFGLEKVWSLTPSFRAEKSRTRRHLTEFWHLELEAAWMDLWDIMKVEEELVSYMVQRTLELRKKEIELYRKDDIKTLKNAVPPFPRISYDEAIDILQSKGVNIEWGEDMGADEERVLTEEFESPFFVYGYPKHIKAFYMKEDPEDPRKVLAADMLAPEGYGEIIGGSQREDNYDKLVQRILEEGMDPKDYEWYLDLRKYGSVPHSGFGLGLERLVAWVLKLDHVRWATLFPRTPSRLYP</sequence>
<dbReference type="RefSeq" id="WP_062386925.1">
    <property type="nucleotide sequence ID" value="NZ_CP014750.1"/>
</dbReference>
<evidence type="ECO:0000256" key="5">
    <source>
        <dbReference type="ARBA" id="ARBA00022917"/>
    </source>
</evidence>
<reference evidence="10" key="1">
    <citation type="submission" date="2016-03" db="EMBL/GenBank/DDBJ databases">
        <authorList>
            <person name="Oger P.M."/>
        </authorList>
    </citation>
    <scope>NUCLEOTIDE SEQUENCE [LARGE SCALE GENOMIC DNA]</scope>
    <source>
        <strain evidence="10">OG-1</strain>
    </source>
</reference>
<dbReference type="PANTHER" id="PTHR22594:SF34">
    <property type="entry name" value="ASPARAGINE--TRNA LIGASE, MITOCHONDRIAL-RELATED"/>
    <property type="match status" value="1"/>
</dbReference>
<comment type="catalytic activity">
    <reaction evidence="7">
        <text>tRNA(Asn) + L-asparagine + ATP = L-asparaginyl-tRNA(Asn) + AMP + diphosphate + H(+)</text>
        <dbReference type="Rhea" id="RHEA:11180"/>
        <dbReference type="Rhea" id="RHEA-COMP:9659"/>
        <dbReference type="Rhea" id="RHEA-COMP:9674"/>
        <dbReference type="ChEBI" id="CHEBI:15378"/>
        <dbReference type="ChEBI" id="CHEBI:30616"/>
        <dbReference type="ChEBI" id="CHEBI:33019"/>
        <dbReference type="ChEBI" id="CHEBI:58048"/>
        <dbReference type="ChEBI" id="CHEBI:78442"/>
        <dbReference type="ChEBI" id="CHEBI:78515"/>
        <dbReference type="ChEBI" id="CHEBI:456215"/>
        <dbReference type="EC" id="6.1.1.22"/>
    </reaction>
</comment>
<evidence type="ECO:0000259" key="8">
    <source>
        <dbReference type="PROSITE" id="PS50862"/>
    </source>
</evidence>
<dbReference type="Pfam" id="PF01336">
    <property type="entry name" value="tRNA_anti-codon"/>
    <property type="match status" value="1"/>
</dbReference>
<dbReference type="Proteomes" id="UP000073604">
    <property type="component" value="Chromosome"/>
</dbReference>
<dbReference type="InterPro" id="IPR012340">
    <property type="entry name" value="NA-bd_OB-fold"/>
</dbReference>
<dbReference type="InterPro" id="IPR004365">
    <property type="entry name" value="NA-bd_OB_tRNA"/>
</dbReference>
<dbReference type="InterPro" id="IPR006195">
    <property type="entry name" value="aa-tRNA-synth_II"/>
</dbReference>